<dbReference type="RefSeq" id="WP_228234796.1">
    <property type="nucleotide sequence ID" value="NZ_JAJGNA010000030.1"/>
</dbReference>
<evidence type="ECO:0000313" key="3">
    <source>
        <dbReference type="EMBL" id="MCC4310193.1"/>
    </source>
</evidence>
<comment type="caution">
    <text evidence="3">The sequence shown here is derived from an EMBL/GenBank/DDBJ whole genome shotgun (WGS) entry which is preliminary data.</text>
</comment>
<dbReference type="Proteomes" id="UP001108027">
    <property type="component" value="Unassembled WGS sequence"/>
</dbReference>
<proteinExistence type="predicted"/>
<dbReference type="InterPro" id="IPR027939">
    <property type="entry name" value="NMT1/THI5"/>
</dbReference>
<feature type="domain" description="SsuA/THI5-like" evidence="2">
    <location>
        <begin position="53"/>
        <end position="257"/>
    </location>
</feature>
<reference evidence="3" key="1">
    <citation type="submission" date="2021-10" db="EMBL/GenBank/DDBJ databases">
        <title>The diversity and Nitrogen Metabolism of Culturable Nitrate-Utilizing Bacteria Within the Oxygen Minimum Zone of the Changjiang (Yangtze River)Estuary.</title>
        <authorList>
            <person name="Zhang D."/>
            <person name="Zheng J."/>
            <person name="Liu S."/>
            <person name="He W."/>
        </authorList>
    </citation>
    <scope>NUCLEOTIDE SEQUENCE</scope>
    <source>
        <strain evidence="3">FXH-223</strain>
    </source>
</reference>
<evidence type="ECO:0000256" key="1">
    <source>
        <dbReference type="SAM" id="SignalP"/>
    </source>
</evidence>
<dbReference type="PANTHER" id="PTHR31528:SF3">
    <property type="entry name" value="THIAMINE BIOSYNTHESIS PROTEIN HI_0357-RELATED"/>
    <property type="match status" value="1"/>
</dbReference>
<protein>
    <submittedName>
        <fullName evidence="3">ABC transporter substrate-binding protein</fullName>
    </submittedName>
</protein>
<dbReference type="InterPro" id="IPR015168">
    <property type="entry name" value="SsuA/THI5"/>
</dbReference>
<accession>A0A9Q3UQZ9</accession>
<dbReference type="EMBL" id="JAJGNA010000030">
    <property type="protein sequence ID" value="MCC4310193.1"/>
    <property type="molecule type" value="Genomic_DNA"/>
</dbReference>
<organism evidence="3 4">
    <name type="scientific">Alloalcanivorax marinus</name>
    <dbReference type="NCBI Taxonomy" id="1177169"/>
    <lineage>
        <taxon>Bacteria</taxon>
        <taxon>Pseudomonadati</taxon>
        <taxon>Pseudomonadota</taxon>
        <taxon>Gammaproteobacteria</taxon>
        <taxon>Oceanospirillales</taxon>
        <taxon>Alcanivoracaceae</taxon>
        <taxon>Alloalcanivorax</taxon>
    </lineage>
</organism>
<feature type="signal peptide" evidence="1">
    <location>
        <begin position="1"/>
        <end position="37"/>
    </location>
</feature>
<keyword evidence="4" id="KW-1185">Reference proteome</keyword>
<dbReference type="Gene3D" id="3.40.190.10">
    <property type="entry name" value="Periplasmic binding protein-like II"/>
    <property type="match status" value="2"/>
</dbReference>
<evidence type="ECO:0000259" key="2">
    <source>
        <dbReference type="Pfam" id="PF09084"/>
    </source>
</evidence>
<dbReference type="GO" id="GO:0009228">
    <property type="term" value="P:thiamine biosynthetic process"/>
    <property type="evidence" value="ECO:0007669"/>
    <property type="project" value="InterPro"/>
</dbReference>
<dbReference type="AlphaFoldDB" id="A0A9Q3UQZ9"/>
<dbReference type="PANTHER" id="PTHR31528">
    <property type="entry name" value="4-AMINO-5-HYDROXYMETHYL-2-METHYLPYRIMIDINE PHOSPHATE SYNTHASE THI11-RELATED"/>
    <property type="match status" value="1"/>
</dbReference>
<sequence length="340" mass="37770">MTKARGKQFEGLWKRGRRFVTGLALGAGLLSAAVAGAAELDKVVFGTNWFAQAEHGGFYQAKATGIYKKYGLDVDIEMGGPQVNNVQLLLAGKQNITMGYPIRNIKSLVQDLPVVTIAAPFQSDPQALLAHPHVKSLEEIKGKPVYVFSGAKQTFWPWLEANYGFTDDMIRPYTFSVQPFLADKSVVQQGYVTSEPFAMEKGGVTPSVFLFAEYGYPPYAQTLETTREWVEEKPEVLRRFVQASMEGWKSYFENPAPANALIKQDNPQMTDEQIAFGIEKMKEYGLVAGGDAKTEGLGVMTDARWKATFDFMAEAGMVPKDLDYKKAYTLEFLPEEPVLP</sequence>
<dbReference type="Pfam" id="PF09084">
    <property type="entry name" value="NMT1"/>
    <property type="match status" value="1"/>
</dbReference>
<gene>
    <name evidence="3" type="ORF">LL252_16605</name>
</gene>
<evidence type="ECO:0000313" key="4">
    <source>
        <dbReference type="Proteomes" id="UP001108027"/>
    </source>
</evidence>
<feature type="chain" id="PRO_5040149885" evidence="1">
    <location>
        <begin position="38"/>
        <end position="340"/>
    </location>
</feature>
<name>A0A9Q3UQZ9_9GAMM</name>
<dbReference type="SUPFAM" id="SSF53850">
    <property type="entry name" value="Periplasmic binding protein-like II"/>
    <property type="match status" value="1"/>
</dbReference>
<keyword evidence="1" id="KW-0732">Signal</keyword>